<accession>A0ABD6CC50</accession>
<protein>
    <submittedName>
        <fullName evidence="2">Uncharacterized protein</fullName>
    </submittedName>
</protein>
<proteinExistence type="predicted"/>
<evidence type="ECO:0000256" key="1">
    <source>
        <dbReference type="SAM" id="Phobius"/>
    </source>
</evidence>
<sequence>MGKGIIGTITMFGTVAVAAMIGMMGVDFFLQGKHLVGGGFVAFAVLMVLVEEYVTTPGDVAGDVAATVVGKVAKEPDDDEQ</sequence>
<feature type="transmembrane region" description="Helical" evidence="1">
    <location>
        <begin position="6"/>
        <end position="30"/>
    </location>
</feature>
<keyword evidence="1" id="KW-1133">Transmembrane helix</keyword>
<keyword evidence="3" id="KW-1185">Reference proteome</keyword>
<evidence type="ECO:0000313" key="2">
    <source>
        <dbReference type="EMBL" id="MFD1587921.1"/>
    </source>
</evidence>
<comment type="caution">
    <text evidence="2">The sequence shown here is derived from an EMBL/GenBank/DDBJ whole genome shotgun (WGS) entry which is preliminary data.</text>
</comment>
<dbReference type="AlphaFoldDB" id="A0ABD6CC50"/>
<organism evidence="2 3">
    <name type="scientific">Halorientalis brevis</name>
    <dbReference type="NCBI Taxonomy" id="1126241"/>
    <lineage>
        <taxon>Archaea</taxon>
        <taxon>Methanobacteriati</taxon>
        <taxon>Methanobacteriota</taxon>
        <taxon>Stenosarchaea group</taxon>
        <taxon>Halobacteria</taxon>
        <taxon>Halobacteriales</taxon>
        <taxon>Haloarculaceae</taxon>
        <taxon>Halorientalis</taxon>
    </lineage>
</organism>
<feature type="transmembrane region" description="Helical" evidence="1">
    <location>
        <begin position="35"/>
        <end position="54"/>
    </location>
</feature>
<dbReference type="Pfam" id="PF24377">
    <property type="entry name" value="DUF7533"/>
    <property type="match status" value="1"/>
</dbReference>
<evidence type="ECO:0000313" key="3">
    <source>
        <dbReference type="Proteomes" id="UP001597119"/>
    </source>
</evidence>
<dbReference type="InterPro" id="IPR055955">
    <property type="entry name" value="DUF7533"/>
</dbReference>
<keyword evidence="1" id="KW-0812">Transmembrane</keyword>
<dbReference type="EMBL" id="JBHUDJ010000006">
    <property type="protein sequence ID" value="MFD1587921.1"/>
    <property type="molecule type" value="Genomic_DNA"/>
</dbReference>
<dbReference type="Proteomes" id="UP001597119">
    <property type="component" value="Unassembled WGS sequence"/>
</dbReference>
<keyword evidence="1" id="KW-0472">Membrane</keyword>
<reference evidence="2 3" key="1">
    <citation type="journal article" date="2019" name="Int. J. Syst. Evol. Microbiol.">
        <title>The Global Catalogue of Microorganisms (GCM) 10K type strain sequencing project: providing services to taxonomists for standard genome sequencing and annotation.</title>
        <authorList>
            <consortium name="The Broad Institute Genomics Platform"/>
            <consortium name="The Broad Institute Genome Sequencing Center for Infectious Disease"/>
            <person name="Wu L."/>
            <person name="Ma J."/>
        </authorList>
    </citation>
    <scope>NUCLEOTIDE SEQUENCE [LARGE SCALE GENOMIC DNA]</scope>
    <source>
        <strain evidence="2 3">CGMCC 1.12125</strain>
    </source>
</reference>
<dbReference type="RefSeq" id="WP_247380416.1">
    <property type="nucleotide sequence ID" value="NZ_JALLGV010000008.1"/>
</dbReference>
<name>A0ABD6CC50_9EURY</name>
<gene>
    <name evidence="2" type="ORF">ACFR9U_13110</name>
</gene>